<evidence type="ECO:0000256" key="4">
    <source>
        <dbReference type="ARBA" id="ARBA00023098"/>
    </source>
</evidence>
<evidence type="ECO:0000256" key="1">
    <source>
        <dbReference type="ARBA" id="ARBA00005189"/>
    </source>
</evidence>
<proteinExistence type="predicted"/>
<dbReference type="PANTHER" id="PTHR10434">
    <property type="entry name" value="1-ACYL-SN-GLYCEROL-3-PHOSPHATE ACYLTRANSFERASE"/>
    <property type="match status" value="1"/>
</dbReference>
<dbReference type="RefSeq" id="WP_125119143.1">
    <property type="nucleotide sequence ID" value="NZ_AP019309.1"/>
</dbReference>
<dbReference type="OrthoDB" id="9803035at2"/>
<protein>
    <submittedName>
        <fullName evidence="7">1-acyl-sn-glycerol-3-phosphate acyltransferase</fullName>
    </submittedName>
</protein>
<dbReference type="GO" id="GO:0006654">
    <property type="term" value="P:phosphatidic acid biosynthetic process"/>
    <property type="evidence" value="ECO:0007669"/>
    <property type="project" value="TreeGrafter"/>
</dbReference>
<keyword evidence="5 7" id="KW-0012">Acyltransferase</keyword>
<dbReference type="CDD" id="cd07989">
    <property type="entry name" value="LPLAT_AGPAT-like"/>
    <property type="match status" value="1"/>
</dbReference>
<dbReference type="SUPFAM" id="SSF69593">
    <property type="entry name" value="Glycerol-3-phosphate (1)-acyltransferase"/>
    <property type="match status" value="1"/>
</dbReference>
<dbReference type="InterPro" id="IPR002123">
    <property type="entry name" value="Plipid/glycerol_acylTrfase"/>
</dbReference>
<gene>
    <name evidence="7" type="ORF">SG0102_11860</name>
</gene>
<name>A0A3G9J6K9_9FIRM</name>
<dbReference type="PANTHER" id="PTHR10434:SF64">
    <property type="entry name" value="1-ACYL-SN-GLYCEROL-3-PHOSPHATE ACYLTRANSFERASE-RELATED"/>
    <property type="match status" value="1"/>
</dbReference>
<keyword evidence="2" id="KW-0444">Lipid biosynthesis</keyword>
<evidence type="ECO:0000259" key="6">
    <source>
        <dbReference type="SMART" id="SM00563"/>
    </source>
</evidence>
<evidence type="ECO:0000256" key="5">
    <source>
        <dbReference type="ARBA" id="ARBA00023315"/>
    </source>
</evidence>
<reference evidence="7 8" key="1">
    <citation type="submission" date="2018-11" db="EMBL/GenBank/DDBJ databases">
        <title>Novel Erysipelotrichaceae bacterium isolated from small intestine of a swine.</title>
        <authorList>
            <person name="Kim J.S."/>
            <person name="Choe H."/>
            <person name="Lee Y.R."/>
            <person name="Kim K.M."/>
            <person name="Park D.S."/>
        </authorList>
    </citation>
    <scope>NUCLEOTIDE SEQUENCE [LARGE SCALE GENOMIC DNA]</scope>
    <source>
        <strain evidence="7 8">SG0102</strain>
    </source>
</reference>
<evidence type="ECO:0000256" key="2">
    <source>
        <dbReference type="ARBA" id="ARBA00022516"/>
    </source>
</evidence>
<dbReference type="KEGG" id="ebm:SG0102_11860"/>
<evidence type="ECO:0000256" key="3">
    <source>
        <dbReference type="ARBA" id="ARBA00022679"/>
    </source>
</evidence>
<dbReference type="Pfam" id="PF01553">
    <property type="entry name" value="Acyltransferase"/>
    <property type="match status" value="1"/>
</dbReference>
<accession>A0A3G9J6K9</accession>
<sequence>MLRLVFIVIRFIFEIPFLLVQIKKYKNHPEKYSIEERIGWTRKLLRKATKRARVDLQISGVENVPQEGGYLITPNHQGLFDILALFNALDVPFKIVYKEELRKVGLAADVLDFMEYHAIVRNNLRQSMKVIRTTSKEMKEGMPAVIFPEGTRSKKGNSLNEFKGGSFKAAIDAKVPIVPCAMIDCFRVLDYNSLKKVHCQIHFFKPLTYEDYKDMNSTEIANYVENTIQDYINAHD</sequence>
<dbReference type="GO" id="GO:0003841">
    <property type="term" value="F:1-acylglycerol-3-phosphate O-acyltransferase activity"/>
    <property type="evidence" value="ECO:0007669"/>
    <property type="project" value="TreeGrafter"/>
</dbReference>
<dbReference type="FunCoup" id="A0A3G9J6K9">
    <property type="interactions" value="228"/>
</dbReference>
<evidence type="ECO:0000313" key="7">
    <source>
        <dbReference type="EMBL" id="BBH26252.1"/>
    </source>
</evidence>
<dbReference type="SMART" id="SM00563">
    <property type="entry name" value="PlsC"/>
    <property type="match status" value="1"/>
</dbReference>
<evidence type="ECO:0000313" key="8">
    <source>
        <dbReference type="Proteomes" id="UP000268059"/>
    </source>
</evidence>
<organism evidence="7 8">
    <name type="scientific">Intestinibaculum porci</name>
    <dbReference type="NCBI Taxonomy" id="2487118"/>
    <lineage>
        <taxon>Bacteria</taxon>
        <taxon>Bacillati</taxon>
        <taxon>Bacillota</taxon>
        <taxon>Erysipelotrichia</taxon>
        <taxon>Erysipelotrichales</taxon>
        <taxon>Erysipelotrichaceae</taxon>
        <taxon>Intestinibaculum</taxon>
    </lineage>
</organism>
<keyword evidence="8" id="KW-1185">Reference proteome</keyword>
<dbReference type="InParanoid" id="A0A3G9J6K9"/>
<keyword evidence="4" id="KW-0443">Lipid metabolism</keyword>
<comment type="pathway">
    <text evidence="1">Lipid metabolism.</text>
</comment>
<dbReference type="EMBL" id="AP019309">
    <property type="protein sequence ID" value="BBH26252.1"/>
    <property type="molecule type" value="Genomic_DNA"/>
</dbReference>
<feature type="domain" description="Phospholipid/glycerol acyltransferase" evidence="6">
    <location>
        <begin position="70"/>
        <end position="185"/>
    </location>
</feature>
<dbReference type="AlphaFoldDB" id="A0A3G9J6K9"/>
<keyword evidence="3 7" id="KW-0808">Transferase</keyword>
<dbReference type="Proteomes" id="UP000268059">
    <property type="component" value="Chromosome"/>
</dbReference>